<comment type="caution">
    <text evidence="2">The sequence shown here is derived from an EMBL/GenBank/DDBJ whole genome shotgun (WGS) entry which is preliminary data.</text>
</comment>
<feature type="chain" id="PRO_5046333830" evidence="1">
    <location>
        <begin position="19"/>
        <end position="92"/>
    </location>
</feature>
<evidence type="ECO:0000313" key="2">
    <source>
        <dbReference type="EMBL" id="CAG8794514.1"/>
    </source>
</evidence>
<proteinExistence type="predicted"/>
<dbReference type="Proteomes" id="UP000789901">
    <property type="component" value="Unassembled WGS sequence"/>
</dbReference>
<feature type="signal peptide" evidence="1">
    <location>
        <begin position="1"/>
        <end position="18"/>
    </location>
</feature>
<evidence type="ECO:0000256" key="1">
    <source>
        <dbReference type="SAM" id="SignalP"/>
    </source>
</evidence>
<keyword evidence="1" id="KW-0732">Signal</keyword>
<dbReference type="EMBL" id="CAJVQB010020470">
    <property type="protein sequence ID" value="CAG8794514.1"/>
    <property type="molecule type" value="Genomic_DNA"/>
</dbReference>
<sequence length="92" mass="10336">MRMLCLNFFLAEWQLDTASVTTVANFSLPISSIKLEISDKRNSSMSSELNSFDIITGATNNAKIIVCRVENKEKKKIKTITKELLQDGNPKL</sequence>
<name>A0ABN7VRG3_GIGMA</name>
<organism evidence="2 3">
    <name type="scientific">Gigaspora margarita</name>
    <dbReference type="NCBI Taxonomy" id="4874"/>
    <lineage>
        <taxon>Eukaryota</taxon>
        <taxon>Fungi</taxon>
        <taxon>Fungi incertae sedis</taxon>
        <taxon>Mucoromycota</taxon>
        <taxon>Glomeromycotina</taxon>
        <taxon>Glomeromycetes</taxon>
        <taxon>Diversisporales</taxon>
        <taxon>Gigasporaceae</taxon>
        <taxon>Gigaspora</taxon>
    </lineage>
</organism>
<keyword evidence="3" id="KW-1185">Reference proteome</keyword>
<protein>
    <submittedName>
        <fullName evidence="2">12902_t:CDS:1</fullName>
    </submittedName>
</protein>
<accession>A0ABN7VRG3</accession>
<evidence type="ECO:0000313" key="3">
    <source>
        <dbReference type="Proteomes" id="UP000789901"/>
    </source>
</evidence>
<gene>
    <name evidence="2" type="ORF">GMARGA_LOCUS21796</name>
</gene>
<reference evidence="2 3" key="1">
    <citation type="submission" date="2021-06" db="EMBL/GenBank/DDBJ databases">
        <authorList>
            <person name="Kallberg Y."/>
            <person name="Tangrot J."/>
            <person name="Rosling A."/>
        </authorList>
    </citation>
    <scope>NUCLEOTIDE SEQUENCE [LARGE SCALE GENOMIC DNA]</scope>
    <source>
        <strain evidence="2 3">120-4 pot B 10/14</strain>
    </source>
</reference>